<protein>
    <recommendedName>
        <fullName evidence="9">YhhN-like protein</fullName>
    </recommendedName>
</protein>
<keyword evidence="4 6" id="KW-1133">Transmembrane helix</keyword>
<organism evidence="7 8">
    <name type="scientific">Paratissierella segnis</name>
    <dbReference type="NCBI Taxonomy" id="2763679"/>
    <lineage>
        <taxon>Bacteria</taxon>
        <taxon>Bacillati</taxon>
        <taxon>Bacillota</taxon>
        <taxon>Tissierellia</taxon>
        <taxon>Tissierellales</taxon>
        <taxon>Tissierellaceae</taxon>
        <taxon>Paratissierella</taxon>
    </lineage>
</organism>
<accession>A0A926EW93</accession>
<evidence type="ECO:0000256" key="5">
    <source>
        <dbReference type="ARBA" id="ARBA00023136"/>
    </source>
</evidence>
<sequence>MSSIIRFAIVVFCFLLTVFCKKPLNKVDLKLLRLGMFFTVIADLCLIILDYRIIGVSLFCIVQIIYIARYDMGYFRSALKILPIALFTLLIVYLLLNYFNYDVDFLIFLSLFYGVCILSGLYTSVKAIRKGKYPYPNSKLVLYGIILFICCDINVALSYMGVLDNLTFNLIWVFYLPSQFLLSISGYKFNLD</sequence>
<feature type="transmembrane region" description="Helical" evidence="6">
    <location>
        <begin position="166"/>
        <end position="187"/>
    </location>
</feature>
<feature type="transmembrane region" description="Helical" evidence="6">
    <location>
        <begin position="78"/>
        <end position="99"/>
    </location>
</feature>
<dbReference type="Proteomes" id="UP000601171">
    <property type="component" value="Unassembled WGS sequence"/>
</dbReference>
<comment type="caution">
    <text evidence="7">The sequence shown here is derived from an EMBL/GenBank/DDBJ whole genome shotgun (WGS) entry which is preliminary data.</text>
</comment>
<dbReference type="AlphaFoldDB" id="A0A926EW93"/>
<gene>
    <name evidence="7" type="ORF">H8707_14780</name>
</gene>
<feature type="transmembrane region" description="Helical" evidence="6">
    <location>
        <begin position="36"/>
        <end position="66"/>
    </location>
</feature>
<feature type="transmembrane region" description="Helical" evidence="6">
    <location>
        <begin position="140"/>
        <end position="160"/>
    </location>
</feature>
<dbReference type="EMBL" id="JACRTG010000034">
    <property type="protein sequence ID" value="MBC8589478.1"/>
    <property type="molecule type" value="Genomic_DNA"/>
</dbReference>
<dbReference type="GO" id="GO:0016020">
    <property type="term" value="C:membrane"/>
    <property type="evidence" value="ECO:0007669"/>
    <property type="project" value="UniProtKB-SubCell"/>
</dbReference>
<evidence type="ECO:0000256" key="3">
    <source>
        <dbReference type="ARBA" id="ARBA00022692"/>
    </source>
</evidence>
<evidence type="ECO:0000313" key="7">
    <source>
        <dbReference type="EMBL" id="MBC8589478.1"/>
    </source>
</evidence>
<keyword evidence="8" id="KW-1185">Reference proteome</keyword>
<name>A0A926EW93_9FIRM</name>
<evidence type="ECO:0000256" key="4">
    <source>
        <dbReference type="ARBA" id="ARBA00022989"/>
    </source>
</evidence>
<comment type="subcellular location">
    <subcellularLocation>
        <location evidence="1">Membrane</location>
        <topology evidence="1">Multi-pass membrane protein</topology>
    </subcellularLocation>
</comment>
<evidence type="ECO:0000313" key="8">
    <source>
        <dbReference type="Proteomes" id="UP000601171"/>
    </source>
</evidence>
<evidence type="ECO:0000256" key="6">
    <source>
        <dbReference type="SAM" id="Phobius"/>
    </source>
</evidence>
<reference evidence="7" key="1">
    <citation type="submission" date="2020-08" db="EMBL/GenBank/DDBJ databases">
        <title>Genome public.</title>
        <authorList>
            <person name="Liu C."/>
            <person name="Sun Q."/>
        </authorList>
    </citation>
    <scope>NUCLEOTIDE SEQUENCE</scope>
    <source>
        <strain evidence="7">BX21</strain>
    </source>
</reference>
<dbReference type="RefSeq" id="WP_262430945.1">
    <property type="nucleotide sequence ID" value="NZ_JACRTG010000034.1"/>
</dbReference>
<feature type="transmembrane region" description="Helical" evidence="6">
    <location>
        <begin position="105"/>
        <end position="128"/>
    </location>
</feature>
<evidence type="ECO:0008006" key="9">
    <source>
        <dbReference type="Google" id="ProtNLM"/>
    </source>
</evidence>
<proteinExistence type="inferred from homology"/>
<dbReference type="Pfam" id="PF07947">
    <property type="entry name" value="YhhN"/>
    <property type="match status" value="1"/>
</dbReference>
<keyword evidence="3 6" id="KW-0812">Transmembrane</keyword>
<dbReference type="InterPro" id="IPR012506">
    <property type="entry name" value="TMEM86B-like"/>
</dbReference>
<comment type="similarity">
    <text evidence="2">Belongs to the TMEM86 family.</text>
</comment>
<evidence type="ECO:0000256" key="1">
    <source>
        <dbReference type="ARBA" id="ARBA00004141"/>
    </source>
</evidence>
<evidence type="ECO:0000256" key="2">
    <source>
        <dbReference type="ARBA" id="ARBA00007375"/>
    </source>
</evidence>
<keyword evidence="5 6" id="KW-0472">Membrane</keyword>